<reference evidence="2" key="1">
    <citation type="journal article" date="2017" name="Front. Microbiol.">
        <title>Functional Characterization and Conditional Regulation of the Type VI Secretion System in Vibrio fluvialis.</title>
        <authorList>
            <person name="Huang Y."/>
            <person name="Du P."/>
            <person name="Zhao M."/>
            <person name="Liu W."/>
            <person name="Du Y."/>
            <person name="Diao B."/>
            <person name="Li J."/>
            <person name="Kan B."/>
            <person name="Liang W."/>
        </authorList>
    </citation>
    <scope>NUCLEOTIDE SEQUENCE</scope>
    <source>
        <strain evidence="2">85003</strain>
    </source>
</reference>
<dbReference type="EMBL" id="KY319183">
    <property type="protein sequence ID" value="ARK19380.1"/>
    <property type="molecule type" value="Genomic_DNA"/>
</dbReference>
<protein>
    <submittedName>
        <fullName evidence="2">Uncharacterized protein</fullName>
    </submittedName>
</protein>
<evidence type="ECO:0000256" key="1">
    <source>
        <dbReference type="SAM" id="SignalP"/>
    </source>
</evidence>
<dbReference type="AlphaFoldDB" id="A0A1W6EUH6"/>
<name>A0A1W6EUH6_VIBFL</name>
<accession>A0A1W6EUH6</accession>
<keyword evidence="1" id="KW-0732">Signal</keyword>
<feature type="signal peptide" evidence="1">
    <location>
        <begin position="1"/>
        <end position="18"/>
    </location>
</feature>
<sequence>MKKLLLVFLWGVTYCAQAFPTNEVYAYLDITSFNSSLIQKAARGQKHFSDLKIPNPVISKDTILIESEYWKYEMQFVKEDDSGIHVCFVDKAKWGTYDTQTPMIIRKYADEYVAIKMNSDVCEDFAK</sequence>
<organism evidence="2">
    <name type="scientific">Vibrio fluvialis</name>
    <dbReference type="NCBI Taxonomy" id="676"/>
    <lineage>
        <taxon>Bacteria</taxon>
        <taxon>Pseudomonadati</taxon>
        <taxon>Pseudomonadota</taxon>
        <taxon>Gammaproteobacteria</taxon>
        <taxon>Vibrionales</taxon>
        <taxon>Vibrionaceae</taxon>
        <taxon>Vibrio</taxon>
    </lineage>
</organism>
<dbReference type="RefSeq" id="WP_229601559.1">
    <property type="nucleotide sequence ID" value="NZ_CP035778.1"/>
</dbReference>
<gene>
    <name evidence="2" type="primary">tsiI2</name>
</gene>
<proteinExistence type="predicted"/>
<feature type="chain" id="PRO_5012009397" evidence="1">
    <location>
        <begin position="19"/>
        <end position="127"/>
    </location>
</feature>
<evidence type="ECO:0000313" key="2">
    <source>
        <dbReference type="EMBL" id="ARK19380.1"/>
    </source>
</evidence>